<sequence length="46" mass="5063">MYIGRGTALLLNLASRLFAALPGFPRSRRSLIGPIRDPGPPGPWRF</sequence>
<dbReference type="KEGG" id="hfv:R50_0793"/>
<name>A0A6F8ZFC8_9FIRM</name>
<gene>
    <name evidence="1" type="ORF">R50_0793</name>
</gene>
<evidence type="ECO:0000313" key="1">
    <source>
        <dbReference type="EMBL" id="CAB1128299.1"/>
    </source>
</evidence>
<dbReference type="Proteomes" id="UP000503399">
    <property type="component" value="Chromosome"/>
</dbReference>
<reference evidence="1 2" key="1">
    <citation type="submission" date="2020-02" db="EMBL/GenBank/DDBJ databases">
        <authorList>
            <person name="Hogendoorn C."/>
        </authorList>
    </citation>
    <scope>NUCLEOTIDE SEQUENCE [LARGE SCALE GENOMIC DNA]</scope>
    <source>
        <strain evidence="1">R501</strain>
    </source>
</reference>
<accession>A0A6F8ZFC8</accession>
<evidence type="ECO:0000313" key="2">
    <source>
        <dbReference type="Proteomes" id="UP000503399"/>
    </source>
</evidence>
<keyword evidence="2" id="KW-1185">Reference proteome</keyword>
<dbReference type="AlphaFoldDB" id="A0A6F8ZFC8"/>
<proteinExistence type="predicted"/>
<protein>
    <submittedName>
        <fullName evidence="1">Uncharacterized protein</fullName>
    </submittedName>
</protein>
<organism evidence="1 2">
    <name type="scientific">Candidatus Hydrogenisulfobacillus filiaventi</name>
    <dbReference type="NCBI Taxonomy" id="2707344"/>
    <lineage>
        <taxon>Bacteria</taxon>
        <taxon>Bacillati</taxon>
        <taxon>Bacillota</taxon>
        <taxon>Clostridia</taxon>
        <taxon>Eubacteriales</taxon>
        <taxon>Clostridiales Family XVII. Incertae Sedis</taxon>
        <taxon>Candidatus Hydrogenisulfobacillus</taxon>
    </lineage>
</organism>
<dbReference type="EMBL" id="LR778114">
    <property type="protein sequence ID" value="CAB1128299.1"/>
    <property type="molecule type" value="Genomic_DNA"/>
</dbReference>